<dbReference type="Proteomes" id="UP000000724">
    <property type="component" value="Contig Pc00c12"/>
</dbReference>
<dbReference type="EMBL" id="AM920427">
    <property type="protein sequence ID" value="CAP81088.1"/>
    <property type="molecule type" value="Genomic_DNA"/>
</dbReference>
<organism evidence="2 3">
    <name type="scientific">Penicillium rubens (strain ATCC 28089 / DSM 1075 / NRRL 1951 / Wisconsin 54-1255)</name>
    <name type="common">Penicillium chrysogenum</name>
    <dbReference type="NCBI Taxonomy" id="500485"/>
    <lineage>
        <taxon>Eukaryota</taxon>
        <taxon>Fungi</taxon>
        <taxon>Dikarya</taxon>
        <taxon>Ascomycota</taxon>
        <taxon>Pezizomycotina</taxon>
        <taxon>Eurotiomycetes</taxon>
        <taxon>Eurotiomycetidae</taxon>
        <taxon>Eurotiales</taxon>
        <taxon>Aspergillaceae</taxon>
        <taxon>Penicillium</taxon>
        <taxon>Penicillium chrysogenum species complex</taxon>
    </lineage>
</organism>
<gene>
    <name evidence="2" type="ORF">Pc12g14610</name>
    <name evidence="2" type="ORF">PCH_Pc12g14610</name>
</gene>
<dbReference type="AlphaFoldDB" id="B6H131"/>
<dbReference type="HOGENOM" id="CLU_2050398_0_0_1"/>
<evidence type="ECO:0000313" key="2">
    <source>
        <dbReference type="EMBL" id="CAP81088.1"/>
    </source>
</evidence>
<sequence length="120" mass="13080">MGNPDPGWDPIRDSARGLPRFADRVNRLKAGEGLDHDRMLPRPNGPAETGPFGADEILRGVTMCDNSIYGMEGCISFQGCLGRVARCSAKSWEAVRRKSRVRLHEGCPIGNGVIPGDQNF</sequence>
<evidence type="ECO:0000313" key="3">
    <source>
        <dbReference type="Proteomes" id="UP000000724"/>
    </source>
</evidence>
<name>B6H131_PENRW</name>
<protein>
    <submittedName>
        <fullName evidence="2">Uncharacterized protein</fullName>
    </submittedName>
</protein>
<evidence type="ECO:0000256" key="1">
    <source>
        <dbReference type="SAM" id="MobiDB-lite"/>
    </source>
</evidence>
<proteinExistence type="predicted"/>
<feature type="region of interest" description="Disordered" evidence="1">
    <location>
        <begin position="32"/>
        <end position="53"/>
    </location>
</feature>
<reference evidence="2 3" key="1">
    <citation type="journal article" date="2008" name="Nat. Biotechnol.">
        <title>Genome sequencing and analysis of the filamentous fungus Penicillium chrysogenum.</title>
        <authorList>
            <person name="van den Berg M.A."/>
            <person name="Albang R."/>
            <person name="Albermann K."/>
            <person name="Badger J.H."/>
            <person name="Daran J.-M."/>
            <person name="Driessen A.J.M."/>
            <person name="Garcia-Estrada C."/>
            <person name="Fedorova N.D."/>
            <person name="Harris D.M."/>
            <person name="Heijne W.H.M."/>
            <person name="Joardar V.S."/>
            <person name="Kiel J.A.K.W."/>
            <person name="Kovalchuk A."/>
            <person name="Martin J.F."/>
            <person name="Nierman W.C."/>
            <person name="Nijland J.G."/>
            <person name="Pronk J.T."/>
            <person name="Roubos J.A."/>
            <person name="van der Klei I.J."/>
            <person name="van Peij N.N.M.E."/>
            <person name="Veenhuis M."/>
            <person name="von Doehren H."/>
            <person name="Wagner C."/>
            <person name="Wortman J.R."/>
            <person name="Bovenberg R.A.L."/>
        </authorList>
    </citation>
    <scope>NUCLEOTIDE SEQUENCE [LARGE SCALE GENOMIC DNA]</scope>
    <source>
        <strain evidence="3">ATCC 28089 / DSM 1075 / NRRL 1951 / Wisconsin 54-1255</strain>
    </source>
</reference>
<accession>B6H131</accession>
<keyword evidence="3" id="KW-1185">Reference proteome</keyword>
<dbReference type="VEuPathDB" id="FungiDB:PCH_Pc12g14610"/>